<evidence type="ECO:0000256" key="1">
    <source>
        <dbReference type="ARBA" id="ARBA00000077"/>
    </source>
</evidence>
<dbReference type="GO" id="GO:0043137">
    <property type="term" value="P:DNA replication, removal of RNA primer"/>
    <property type="evidence" value="ECO:0007669"/>
    <property type="project" value="TreeGrafter"/>
</dbReference>
<evidence type="ECO:0000256" key="10">
    <source>
        <dbReference type="PIRNR" id="PIRNR036852"/>
    </source>
</evidence>
<evidence type="ECO:0000256" key="7">
    <source>
        <dbReference type="ARBA" id="ARBA00022759"/>
    </source>
</evidence>
<dbReference type="InterPro" id="IPR036397">
    <property type="entry name" value="RNaseH_sf"/>
</dbReference>
<keyword evidence="8 10" id="KW-0378">Hydrolase</keyword>
<evidence type="ECO:0000256" key="6">
    <source>
        <dbReference type="ARBA" id="ARBA00022723"/>
    </source>
</evidence>
<dbReference type="EMBL" id="ML977381">
    <property type="protein sequence ID" value="KAF2105415.1"/>
    <property type="molecule type" value="Genomic_DNA"/>
</dbReference>
<dbReference type="InterPro" id="IPR050092">
    <property type="entry name" value="RNase_H"/>
</dbReference>
<evidence type="ECO:0000313" key="12">
    <source>
        <dbReference type="EMBL" id="KAF2105415.1"/>
    </source>
</evidence>
<dbReference type="OrthoDB" id="407198at2759"/>
<dbReference type="InterPro" id="IPR009027">
    <property type="entry name" value="Ribosomal_bL9/RNase_H1_N"/>
</dbReference>
<comment type="cofactor">
    <cofactor evidence="2 10">
        <name>Mg(2+)</name>
        <dbReference type="ChEBI" id="CHEBI:18420"/>
    </cofactor>
</comment>
<dbReference type="InterPro" id="IPR017067">
    <property type="entry name" value="RNase_H1_euk"/>
</dbReference>
<name>A0A6A5YEC5_9PLEO</name>
<dbReference type="InterPro" id="IPR011320">
    <property type="entry name" value="RNase_H1_N"/>
</dbReference>
<dbReference type="Pfam" id="PF01693">
    <property type="entry name" value="Cauli_VI"/>
    <property type="match status" value="1"/>
</dbReference>
<dbReference type="GO" id="GO:0000287">
    <property type="term" value="F:magnesium ion binding"/>
    <property type="evidence" value="ECO:0007669"/>
    <property type="project" value="UniProtKB-UniRule"/>
</dbReference>
<proteinExistence type="inferred from homology"/>
<dbReference type="PANTHER" id="PTHR10642:SF26">
    <property type="entry name" value="RIBONUCLEASE H1"/>
    <property type="match status" value="1"/>
</dbReference>
<dbReference type="GO" id="GO:0004523">
    <property type="term" value="F:RNA-DNA hybrid ribonuclease activity"/>
    <property type="evidence" value="ECO:0007669"/>
    <property type="project" value="UniProtKB-UniRule"/>
</dbReference>
<dbReference type="CDD" id="cd09280">
    <property type="entry name" value="RNase_HI_eukaryote_like"/>
    <property type="match status" value="1"/>
</dbReference>
<dbReference type="SUPFAM" id="SSF53098">
    <property type="entry name" value="Ribonuclease H-like"/>
    <property type="match status" value="1"/>
</dbReference>
<reference evidence="12" key="1">
    <citation type="journal article" date="2020" name="Stud. Mycol.">
        <title>101 Dothideomycetes genomes: a test case for predicting lifestyles and emergence of pathogens.</title>
        <authorList>
            <person name="Haridas S."/>
            <person name="Albert R."/>
            <person name="Binder M."/>
            <person name="Bloem J."/>
            <person name="Labutti K."/>
            <person name="Salamov A."/>
            <person name="Andreopoulos B."/>
            <person name="Baker S."/>
            <person name="Barry K."/>
            <person name="Bills G."/>
            <person name="Bluhm B."/>
            <person name="Cannon C."/>
            <person name="Castanera R."/>
            <person name="Culley D."/>
            <person name="Daum C."/>
            <person name="Ezra D."/>
            <person name="Gonzalez J."/>
            <person name="Henrissat B."/>
            <person name="Kuo A."/>
            <person name="Liang C."/>
            <person name="Lipzen A."/>
            <person name="Lutzoni F."/>
            <person name="Magnuson J."/>
            <person name="Mondo S."/>
            <person name="Nolan M."/>
            <person name="Ohm R."/>
            <person name="Pangilinan J."/>
            <person name="Park H.-J."/>
            <person name="Ramirez L."/>
            <person name="Alfaro M."/>
            <person name="Sun H."/>
            <person name="Tritt A."/>
            <person name="Yoshinaga Y."/>
            <person name="Zwiers L.-H."/>
            <person name="Turgeon B."/>
            <person name="Goodwin S."/>
            <person name="Spatafora J."/>
            <person name="Crous P."/>
            <person name="Grigoriev I."/>
        </authorList>
    </citation>
    <scope>NUCLEOTIDE SEQUENCE</scope>
    <source>
        <strain evidence="12">CBS 627.86</strain>
    </source>
</reference>
<dbReference type="Gene3D" id="3.40.970.10">
    <property type="entry name" value="Ribonuclease H1, N-terminal domain"/>
    <property type="match status" value="1"/>
</dbReference>
<sequence length="268" mass="29542">MSATTQQTRSEPAKFYGVQRGHHPGVYESYSDALAQIIKFQNASARKFKTEQEAHDFVLKAAGNGIEAQEQDMIPQAEVSVPLSGYQPDILRIYTDGSCLNNGQLGAVAGMGVYFGPDDARNLSEALPGKAQTNQRAEVMAIMRALESVPFCQPLLICSDSMYAKNCIEIWSKKWRNPPLNRDMTPGVPWTNSKGEPVKNRDLLEPLLKHIDNRAAARVETKFEWVKGHSEDVGNAGADALAVEASRKKQARLAAKKCRRRARLPSSG</sequence>
<comment type="similarity">
    <text evidence="3 10">Belongs to the RNase H family.</text>
</comment>
<evidence type="ECO:0000256" key="9">
    <source>
        <dbReference type="ARBA" id="ARBA00022842"/>
    </source>
</evidence>
<comment type="function">
    <text evidence="10">Endonuclease that specifically degrades the RNA of RNA-DNA hybrids.</text>
</comment>
<keyword evidence="13" id="KW-1185">Reference proteome</keyword>
<dbReference type="PIRSF" id="PIRSF036852">
    <property type="entry name" value="Ribonuclease_H1_euk"/>
    <property type="match status" value="1"/>
</dbReference>
<evidence type="ECO:0000256" key="5">
    <source>
        <dbReference type="ARBA" id="ARBA00022722"/>
    </source>
</evidence>
<evidence type="ECO:0000313" key="13">
    <source>
        <dbReference type="Proteomes" id="UP000799770"/>
    </source>
</evidence>
<feature type="domain" description="RNase H type-1" evidence="11">
    <location>
        <begin position="87"/>
        <end position="247"/>
    </location>
</feature>
<dbReference type="Pfam" id="PF00075">
    <property type="entry name" value="RNase_H"/>
    <property type="match status" value="1"/>
</dbReference>
<accession>A0A6A5YEC5</accession>
<dbReference type="GO" id="GO:0003676">
    <property type="term" value="F:nucleic acid binding"/>
    <property type="evidence" value="ECO:0007669"/>
    <property type="project" value="UniProtKB-UniRule"/>
</dbReference>
<dbReference type="InterPro" id="IPR012337">
    <property type="entry name" value="RNaseH-like_sf"/>
</dbReference>
<dbReference type="Proteomes" id="UP000799770">
    <property type="component" value="Unassembled WGS sequence"/>
</dbReference>
<evidence type="ECO:0000256" key="2">
    <source>
        <dbReference type="ARBA" id="ARBA00001946"/>
    </source>
</evidence>
<dbReference type="PROSITE" id="PS50879">
    <property type="entry name" value="RNASE_H_1"/>
    <property type="match status" value="1"/>
</dbReference>
<dbReference type="Gene3D" id="3.30.420.10">
    <property type="entry name" value="Ribonuclease H-like superfamily/Ribonuclease H"/>
    <property type="match status" value="1"/>
</dbReference>
<gene>
    <name evidence="12" type="ORF">BDV96DRAFT_535096</name>
</gene>
<protein>
    <recommendedName>
        <fullName evidence="4 10">Ribonuclease H</fullName>
        <shortName evidence="10">RNase H</shortName>
        <ecNumber evidence="4 10">3.1.26.4</ecNumber>
    </recommendedName>
</protein>
<keyword evidence="5 10" id="KW-0540">Nuclease</keyword>
<dbReference type="SUPFAM" id="SSF55658">
    <property type="entry name" value="L9 N-domain-like"/>
    <property type="match status" value="1"/>
</dbReference>
<keyword evidence="6 10" id="KW-0479">Metal-binding</keyword>
<evidence type="ECO:0000259" key="11">
    <source>
        <dbReference type="PROSITE" id="PS50879"/>
    </source>
</evidence>
<dbReference type="InterPro" id="IPR002156">
    <property type="entry name" value="RNaseH_domain"/>
</dbReference>
<keyword evidence="7 10" id="KW-0255">Endonuclease</keyword>
<dbReference type="AlphaFoldDB" id="A0A6A5YEC5"/>
<dbReference type="PANTHER" id="PTHR10642">
    <property type="entry name" value="RIBONUCLEASE H1"/>
    <property type="match status" value="1"/>
</dbReference>
<evidence type="ECO:0000256" key="8">
    <source>
        <dbReference type="ARBA" id="ARBA00022801"/>
    </source>
</evidence>
<keyword evidence="9 10" id="KW-0460">Magnesium</keyword>
<evidence type="ECO:0000256" key="3">
    <source>
        <dbReference type="ARBA" id="ARBA00005300"/>
    </source>
</evidence>
<dbReference type="EC" id="3.1.26.4" evidence="4 10"/>
<comment type="catalytic activity">
    <reaction evidence="1 10">
        <text>Endonucleolytic cleavage to 5'-phosphomonoester.</text>
        <dbReference type="EC" id="3.1.26.4"/>
    </reaction>
</comment>
<organism evidence="12 13">
    <name type="scientific">Lophiotrema nucula</name>
    <dbReference type="NCBI Taxonomy" id="690887"/>
    <lineage>
        <taxon>Eukaryota</taxon>
        <taxon>Fungi</taxon>
        <taxon>Dikarya</taxon>
        <taxon>Ascomycota</taxon>
        <taxon>Pezizomycotina</taxon>
        <taxon>Dothideomycetes</taxon>
        <taxon>Pleosporomycetidae</taxon>
        <taxon>Pleosporales</taxon>
        <taxon>Lophiotremataceae</taxon>
        <taxon>Lophiotrema</taxon>
    </lineage>
</organism>
<evidence type="ECO:0000256" key="4">
    <source>
        <dbReference type="ARBA" id="ARBA00012180"/>
    </source>
</evidence>
<dbReference type="InterPro" id="IPR037056">
    <property type="entry name" value="RNase_H1_N_sf"/>
</dbReference>